<organism evidence="9 10">
    <name type="scientific">Solidesulfovibrio carbinolicus</name>
    <dbReference type="NCBI Taxonomy" id="296842"/>
    <lineage>
        <taxon>Bacteria</taxon>
        <taxon>Pseudomonadati</taxon>
        <taxon>Thermodesulfobacteriota</taxon>
        <taxon>Desulfovibrionia</taxon>
        <taxon>Desulfovibrionales</taxon>
        <taxon>Desulfovibrionaceae</taxon>
        <taxon>Solidesulfovibrio</taxon>
    </lineage>
</organism>
<evidence type="ECO:0000256" key="5">
    <source>
        <dbReference type="ARBA" id="ARBA00022741"/>
    </source>
</evidence>
<gene>
    <name evidence="9" type="ORF">C3Y92_03930</name>
</gene>
<dbReference type="PANTHER" id="PTHR43297:SF2">
    <property type="entry name" value="DIPEPTIDE TRANSPORT ATP-BINDING PROTEIN DPPD"/>
    <property type="match status" value="1"/>
</dbReference>
<dbReference type="GO" id="GO:0005524">
    <property type="term" value="F:ATP binding"/>
    <property type="evidence" value="ECO:0007669"/>
    <property type="project" value="UniProtKB-KW"/>
</dbReference>
<accession>A0A4P6HJ20</accession>
<evidence type="ECO:0000313" key="10">
    <source>
        <dbReference type="Proteomes" id="UP000293296"/>
    </source>
</evidence>
<dbReference type="CDD" id="cd03257">
    <property type="entry name" value="ABC_NikE_OppD_transporters"/>
    <property type="match status" value="1"/>
</dbReference>
<dbReference type="AlphaFoldDB" id="A0A4P6HJ20"/>
<dbReference type="InterPro" id="IPR017871">
    <property type="entry name" value="ABC_transporter-like_CS"/>
</dbReference>
<evidence type="ECO:0000256" key="6">
    <source>
        <dbReference type="ARBA" id="ARBA00022840"/>
    </source>
</evidence>
<keyword evidence="4" id="KW-1003">Cell membrane</keyword>
<proteinExistence type="inferred from homology"/>
<evidence type="ECO:0000313" key="9">
    <source>
        <dbReference type="EMBL" id="QAZ66434.1"/>
    </source>
</evidence>
<keyword evidence="10" id="KW-1185">Reference proteome</keyword>
<evidence type="ECO:0000256" key="4">
    <source>
        <dbReference type="ARBA" id="ARBA00022475"/>
    </source>
</evidence>
<dbReference type="GO" id="GO:0016887">
    <property type="term" value="F:ATP hydrolysis activity"/>
    <property type="evidence" value="ECO:0007669"/>
    <property type="project" value="InterPro"/>
</dbReference>
<comment type="subcellular location">
    <subcellularLocation>
        <location evidence="1">Cell inner membrane</location>
        <topology evidence="1">Peripheral membrane protein</topology>
    </subcellularLocation>
</comment>
<dbReference type="SUPFAM" id="SSF52540">
    <property type="entry name" value="P-loop containing nucleoside triphosphate hydrolases"/>
    <property type="match status" value="1"/>
</dbReference>
<dbReference type="InterPro" id="IPR003439">
    <property type="entry name" value="ABC_transporter-like_ATP-bd"/>
</dbReference>
<dbReference type="Proteomes" id="UP000293296">
    <property type="component" value="Chromosome"/>
</dbReference>
<evidence type="ECO:0000256" key="1">
    <source>
        <dbReference type="ARBA" id="ARBA00004417"/>
    </source>
</evidence>
<dbReference type="KEGG" id="dcb:C3Y92_03930"/>
<comment type="similarity">
    <text evidence="2">Belongs to the ABC transporter superfamily.</text>
</comment>
<dbReference type="SMART" id="SM00382">
    <property type="entry name" value="AAA"/>
    <property type="match status" value="1"/>
</dbReference>
<keyword evidence="3" id="KW-0813">Transport</keyword>
<protein>
    <submittedName>
        <fullName evidence="9">Nickel import ATP-binding protein NikD</fullName>
    </submittedName>
</protein>
<reference evidence="9 10" key="1">
    <citation type="submission" date="2018-02" db="EMBL/GenBank/DDBJ databases">
        <title>Genome sequence of Desulfovibrio carbinolicus DSM 3852.</title>
        <authorList>
            <person name="Wilbanks E."/>
            <person name="Skennerton C.T."/>
            <person name="Orphan V.J."/>
        </authorList>
    </citation>
    <scope>NUCLEOTIDE SEQUENCE [LARGE SCALE GENOMIC DNA]</scope>
    <source>
        <strain evidence="9 10">DSM 3852</strain>
    </source>
</reference>
<dbReference type="InterPro" id="IPR003593">
    <property type="entry name" value="AAA+_ATPase"/>
</dbReference>
<sequence>MSALLTVRGLDVALKTKQGARPLVSGVDFSLERGGAMGILGESGSGKSVTCRALMGLLGEGFAVSGRAEFQGRELLSLPPKAMRALCGREIAMIMQHPLTSFDPLCPVGDQMAETFRFHLGTGRQAALEIARDALAAMRIQDPGHILTLYPHQLSGGMLQRVMIGLTLALQPALIIADEPTTALDSVTQFEIMKELVRIRESGRTSLIFISHDLGAMRMLVDTALVMHQGRQVEYGPADAVFNTPQSDHARYLIETRNALTSRFLAYAGRRAGLDRERGCCRVAG</sequence>
<evidence type="ECO:0000259" key="8">
    <source>
        <dbReference type="PROSITE" id="PS50893"/>
    </source>
</evidence>
<evidence type="ECO:0000256" key="3">
    <source>
        <dbReference type="ARBA" id="ARBA00022448"/>
    </source>
</evidence>
<keyword evidence="5" id="KW-0547">Nucleotide-binding</keyword>
<evidence type="ECO:0000256" key="2">
    <source>
        <dbReference type="ARBA" id="ARBA00005417"/>
    </source>
</evidence>
<keyword evidence="7" id="KW-0472">Membrane</keyword>
<dbReference type="InterPro" id="IPR027417">
    <property type="entry name" value="P-loop_NTPase"/>
</dbReference>
<dbReference type="PROSITE" id="PS50893">
    <property type="entry name" value="ABC_TRANSPORTER_2"/>
    <property type="match status" value="1"/>
</dbReference>
<dbReference type="InterPro" id="IPR050388">
    <property type="entry name" value="ABC_Ni/Peptide_Import"/>
</dbReference>
<dbReference type="EMBL" id="CP026538">
    <property type="protein sequence ID" value="QAZ66434.1"/>
    <property type="molecule type" value="Genomic_DNA"/>
</dbReference>
<dbReference type="Pfam" id="PF00005">
    <property type="entry name" value="ABC_tran"/>
    <property type="match status" value="1"/>
</dbReference>
<evidence type="ECO:0000256" key="7">
    <source>
        <dbReference type="ARBA" id="ARBA00023136"/>
    </source>
</evidence>
<feature type="domain" description="ABC transporter" evidence="8">
    <location>
        <begin position="7"/>
        <end position="254"/>
    </location>
</feature>
<dbReference type="RefSeq" id="WP_129349698.1">
    <property type="nucleotide sequence ID" value="NZ_CP026538.1"/>
</dbReference>
<dbReference type="Gene3D" id="3.40.50.300">
    <property type="entry name" value="P-loop containing nucleotide triphosphate hydrolases"/>
    <property type="match status" value="1"/>
</dbReference>
<dbReference type="OrthoDB" id="9809450at2"/>
<dbReference type="PANTHER" id="PTHR43297">
    <property type="entry name" value="OLIGOPEPTIDE TRANSPORT ATP-BINDING PROTEIN APPD"/>
    <property type="match status" value="1"/>
</dbReference>
<dbReference type="PROSITE" id="PS00211">
    <property type="entry name" value="ABC_TRANSPORTER_1"/>
    <property type="match status" value="1"/>
</dbReference>
<dbReference type="GO" id="GO:0005886">
    <property type="term" value="C:plasma membrane"/>
    <property type="evidence" value="ECO:0007669"/>
    <property type="project" value="UniProtKB-SubCell"/>
</dbReference>
<name>A0A4P6HJ20_9BACT</name>
<keyword evidence="6 9" id="KW-0067">ATP-binding</keyword>